<dbReference type="RefSeq" id="WP_069352929.1">
    <property type="nucleotide sequence ID" value="NZ_JACIII010000019.1"/>
</dbReference>
<dbReference type="Proteomes" id="UP000518681">
    <property type="component" value="Unassembled WGS sequence"/>
</dbReference>
<protein>
    <recommendedName>
        <fullName evidence="1">Putative DNA-binding domain-containing protein</fullName>
    </recommendedName>
</protein>
<dbReference type="InterPro" id="IPR018640">
    <property type="entry name" value="DUF2063"/>
</dbReference>
<dbReference type="Pfam" id="PF09836">
    <property type="entry name" value="DUF2063"/>
    <property type="match status" value="1"/>
</dbReference>
<gene>
    <name evidence="2" type="ORF">GGD69_004960</name>
</gene>
<accession>A0AAW3V2A5</accession>
<evidence type="ECO:0000313" key="2">
    <source>
        <dbReference type="EMBL" id="MBB6204066.1"/>
    </source>
</evidence>
<reference evidence="2 3" key="1">
    <citation type="submission" date="2020-08" db="EMBL/GenBank/DDBJ databases">
        <title>Genomic Encyclopedia of Type Strains, Phase IV (KMG-V): Genome sequencing to study the core and pangenomes of soil and plant-associated prokaryotes.</title>
        <authorList>
            <person name="Whitman W."/>
        </authorList>
    </citation>
    <scope>NUCLEOTIDE SEQUENCE [LARGE SCALE GENOMIC DNA]</scope>
    <source>
        <strain evidence="2 3">SEMIA 4013</strain>
    </source>
</reference>
<dbReference type="AlphaFoldDB" id="A0AAW3V2A5"/>
<feature type="domain" description="Putative DNA-binding" evidence="1">
    <location>
        <begin position="6"/>
        <end position="98"/>
    </location>
</feature>
<dbReference type="EMBL" id="JACIIK010000009">
    <property type="protein sequence ID" value="MBB6204066.1"/>
    <property type="molecule type" value="Genomic_DNA"/>
</dbReference>
<comment type="caution">
    <text evidence="2">The sequence shown here is derived from an EMBL/GenBank/DDBJ whole genome shotgun (WGS) entry which is preliminary data.</text>
</comment>
<evidence type="ECO:0000259" key="1">
    <source>
        <dbReference type="Pfam" id="PF09836"/>
    </source>
</evidence>
<organism evidence="2 3">
    <name type="scientific">Paraburkholderia fungorum</name>
    <dbReference type="NCBI Taxonomy" id="134537"/>
    <lineage>
        <taxon>Bacteria</taxon>
        <taxon>Pseudomonadati</taxon>
        <taxon>Pseudomonadota</taxon>
        <taxon>Betaproteobacteria</taxon>
        <taxon>Burkholderiales</taxon>
        <taxon>Burkholderiaceae</taxon>
        <taxon>Paraburkholderia</taxon>
    </lineage>
</organism>
<evidence type="ECO:0000313" key="3">
    <source>
        <dbReference type="Proteomes" id="UP000518681"/>
    </source>
</evidence>
<name>A0AAW3V2A5_9BURK</name>
<sequence length="261" mass="28553">MPSLRELQDAIRRSIVDRDDLDAAAWILEGGIGPGRRLSVYRNTFASTLIRAMRISCPAVDRLVGAEFFDASVREYVAVRPPRSSYLDEFGGDFADFLEQFPPAQSVPYLADVARLEWAVNCSIHAPDAPVLSAAELGIVDPADHERIRFQPHPSVSLVCSRFPVDEIWRSVLAGDDAALTAVDLSSGPIWLIVQRHECGIRVDRLEATTWRFLDDLFAGCTLGNALSKYPGIDAAGILADLFVQGRCARFSLANTAVPGP</sequence>
<proteinExistence type="predicted"/>
<dbReference type="Gene3D" id="1.10.150.690">
    <property type="entry name" value="DUF2063"/>
    <property type="match status" value="1"/>
</dbReference>
<dbReference type="InterPro" id="IPR044922">
    <property type="entry name" value="DUF2063_N_sf"/>
</dbReference>